<dbReference type="EMBL" id="JBCGBO010000005">
    <property type="protein sequence ID" value="KAK9200698.1"/>
    <property type="molecule type" value="Genomic_DNA"/>
</dbReference>
<dbReference type="AlphaFoldDB" id="A0AAP0MAZ9"/>
<dbReference type="Proteomes" id="UP001428341">
    <property type="component" value="Unassembled WGS sequence"/>
</dbReference>
<sequence length="136" mass="15512">MEPNKKTCIAQREITMLVVVFVGYKCLMPSHIYRGGVPSSRNSRELYHFLAIYMCWNSMENSRVFTSSNVLELPRSFWNWVKLALLALCWLSSPKLWAIGLVNWATSEGNSQERGPPILVMLTNNVLRLGPRSGVH</sequence>
<protein>
    <submittedName>
        <fullName evidence="1">Uncharacterized protein</fullName>
    </submittedName>
</protein>
<proteinExistence type="predicted"/>
<reference evidence="1 2" key="1">
    <citation type="submission" date="2024-05" db="EMBL/GenBank/DDBJ databases">
        <title>Haplotype-resolved chromosome-level genome assembly of Huyou (Citrus changshanensis).</title>
        <authorList>
            <person name="Miao C."/>
            <person name="Chen W."/>
            <person name="Wu Y."/>
            <person name="Wang L."/>
            <person name="Zhao S."/>
            <person name="Grierson D."/>
            <person name="Xu C."/>
            <person name="Chen K."/>
        </authorList>
    </citation>
    <scope>NUCLEOTIDE SEQUENCE [LARGE SCALE GENOMIC DNA]</scope>
    <source>
        <strain evidence="1">01-14</strain>
        <tissue evidence="1">Leaf</tissue>
    </source>
</reference>
<keyword evidence="2" id="KW-1185">Reference proteome</keyword>
<name>A0AAP0MAZ9_9ROSI</name>
<evidence type="ECO:0000313" key="1">
    <source>
        <dbReference type="EMBL" id="KAK9200698.1"/>
    </source>
</evidence>
<gene>
    <name evidence="1" type="ORF">WN944_015896</name>
</gene>
<organism evidence="1 2">
    <name type="scientific">Citrus x changshan-huyou</name>
    <dbReference type="NCBI Taxonomy" id="2935761"/>
    <lineage>
        <taxon>Eukaryota</taxon>
        <taxon>Viridiplantae</taxon>
        <taxon>Streptophyta</taxon>
        <taxon>Embryophyta</taxon>
        <taxon>Tracheophyta</taxon>
        <taxon>Spermatophyta</taxon>
        <taxon>Magnoliopsida</taxon>
        <taxon>eudicotyledons</taxon>
        <taxon>Gunneridae</taxon>
        <taxon>Pentapetalae</taxon>
        <taxon>rosids</taxon>
        <taxon>malvids</taxon>
        <taxon>Sapindales</taxon>
        <taxon>Rutaceae</taxon>
        <taxon>Aurantioideae</taxon>
        <taxon>Citrus</taxon>
    </lineage>
</organism>
<evidence type="ECO:0000313" key="2">
    <source>
        <dbReference type="Proteomes" id="UP001428341"/>
    </source>
</evidence>
<comment type="caution">
    <text evidence="1">The sequence shown here is derived from an EMBL/GenBank/DDBJ whole genome shotgun (WGS) entry which is preliminary data.</text>
</comment>
<accession>A0AAP0MAZ9</accession>